<dbReference type="InterPro" id="IPR035376">
    <property type="entry name" value="NigD_C"/>
</dbReference>
<reference evidence="3" key="1">
    <citation type="submission" date="2018-06" db="EMBL/GenBank/DDBJ databases">
        <authorList>
            <person name="Zhirakovskaya E."/>
        </authorList>
    </citation>
    <scope>NUCLEOTIDE SEQUENCE</scope>
</reference>
<feature type="domain" description="NigD-like N-terminal OB" evidence="1">
    <location>
        <begin position="44"/>
        <end position="101"/>
    </location>
</feature>
<protein>
    <recommendedName>
        <fullName evidence="4">NigD-like C-terminal beta sandwich domain-containing protein</fullName>
    </recommendedName>
</protein>
<evidence type="ECO:0008006" key="4">
    <source>
        <dbReference type="Google" id="ProtNLM"/>
    </source>
</evidence>
<proteinExistence type="predicted"/>
<dbReference type="AlphaFoldDB" id="A0A3B0TEI8"/>
<name>A0A3B0TEI8_9ZZZZ</name>
<dbReference type="PROSITE" id="PS51257">
    <property type="entry name" value="PROKAR_LIPOPROTEIN"/>
    <property type="match status" value="1"/>
</dbReference>
<dbReference type="Pfam" id="PF12667">
    <property type="entry name" value="NigD_N"/>
    <property type="match status" value="1"/>
</dbReference>
<feature type="domain" description="NigD-like C-terminal" evidence="2">
    <location>
        <begin position="111"/>
        <end position="218"/>
    </location>
</feature>
<evidence type="ECO:0000259" key="1">
    <source>
        <dbReference type="Pfam" id="PF12667"/>
    </source>
</evidence>
<dbReference type="Gene3D" id="2.60.40.2370">
    <property type="entry name" value="NigD-like, C-terminal beta sandwich domain"/>
    <property type="match status" value="1"/>
</dbReference>
<organism evidence="3">
    <name type="scientific">hydrothermal vent metagenome</name>
    <dbReference type="NCBI Taxonomy" id="652676"/>
    <lineage>
        <taxon>unclassified sequences</taxon>
        <taxon>metagenomes</taxon>
        <taxon>ecological metagenomes</taxon>
    </lineage>
</organism>
<dbReference type="EMBL" id="UOEP01000061">
    <property type="protein sequence ID" value="VAW16358.1"/>
    <property type="molecule type" value="Genomic_DNA"/>
</dbReference>
<dbReference type="InterPro" id="IPR038143">
    <property type="entry name" value="NigD-like_C_dom_sf"/>
</dbReference>
<dbReference type="InterPro" id="IPR024299">
    <property type="entry name" value="NigD-like_OB_dom"/>
</dbReference>
<gene>
    <name evidence="3" type="ORF">MNBD_BACTEROID01-2220</name>
</gene>
<evidence type="ECO:0000313" key="3">
    <source>
        <dbReference type="EMBL" id="VAW16358.1"/>
    </source>
</evidence>
<dbReference type="InterPro" id="IPR038179">
    <property type="entry name" value="NigD-like_N_sf"/>
</dbReference>
<evidence type="ECO:0000259" key="2">
    <source>
        <dbReference type="Pfam" id="PF17415"/>
    </source>
</evidence>
<dbReference type="Pfam" id="PF17415">
    <property type="entry name" value="NigD_C"/>
    <property type="match status" value="1"/>
</dbReference>
<sequence length="231" mass="26267">MKKYLLWMLTGILGLGVISCEDDNDSYSLDKYWIDFGIVIDQGNDRMDYTIKVDDGDILYPVNSNASLSDLEDGDRVLVNYTVLSHKNSLDGYDEYYVEINSWRGILMKGILDITPANEDSIGNDPVNVENVWVSNNLLNFKLSYWGFDQTHFINLVKQPGELTEAGQPFQLELRHNNNNDQEEVLYTAYVSFDLSALKLPSVDSVQFTVNGIQYGNEDFTYDGVFNYSGN</sequence>
<dbReference type="Gene3D" id="2.40.50.500">
    <property type="entry name" value="NigD-like N-terminal OB domain"/>
    <property type="match status" value="1"/>
</dbReference>
<accession>A0A3B0TEI8</accession>